<organism evidence="5 6">
    <name type="scientific">Labeo rohita</name>
    <name type="common">Indian major carp</name>
    <name type="synonym">Cyprinus rohita</name>
    <dbReference type="NCBI Taxonomy" id="84645"/>
    <lineage>
        <taxon>Eukaryota</taxon>
        <taxon>Metazoa</taxon>
        <taxon>Chordata</taxon>
        <taxon>Craniata</taxon>
        <taxon>Vertebrata</taxon>
        <taxon>Euteleostomi</taxon>
        <taxon>Actinopterygii</taxon>
        <taxon>Neopterygii</taxon>
        <taxon>Teleostei</taxon>
        <taxon>Ostariophysi</taxon>
        <taxon>Cypriniformes</taxon>
        <taxon>Cyprinidae</taxon>
        <taxon>Labeoninae</taxon>
        <taxon>Labeonini</taxon>
        <taxon>Labeo</taxon>
    </lineage>
</organism>
<keyword evidence="1" id="KW-0645">Protease</keyword>
<dbReference type="PROSITE" id="PS50802">
    <property type="entry name" value="OTU"/>
    <property type="match status" value="1"/>
</dbReference>
<dbReference type="InterPro" id="IPR003323">
    <property type="entry name" value="OTU_dom"/>
</dbReference>
<keyword evidence="2" id="KW-0833">Ubl conjugation pathway</keyword>
<dbReference type="InterPro" id="IPR038765">
    <property type="entry name" value="Papain-like_cys_pep_sf"/>
</dbReference>
<dbReference type="Pfam" id="PF02338">
    <property type="entry name" value="OTU"/>
    <property type="match status" value="1"/>
</dbReference>
<feature type="domain" description="OTU" evidence="4">
    <location>
        <begin position="551"/>
        <end position="663"/>
    </location>
</feature>
<evidence type="ECO:0000256" key="1">
    <source>
        <dbReference type="ARBA" id="ARBA00022670"/>
    </source>
</evidence>
<evidence type="ECO:0000256" key="3">
    <source>
        <dbReference type="ARBA" id="ARBA00022807"/>
    </source>
</evidence>
<sequence length="1817" mass="208730">MPKLKRFRMRRTQLLNKSKAEVSNSVACMCADVSGIVAANEVRLRSAEVNMKFVGAASSVASIVKHKIQNVCTWKNGQYTVFNKMCKVTVEQTSDVKKSELYERLQEMFFIYESCLLAINGEFCAIMKHNDYYVVVDCNVRNASGLGSDIGTSVVVFNTNWQDLFLHINALMVSLSADTLNICGAEVQVIKSEMSACVKSNVTVESGGYFAGKIEESQMFTSNERENVRGSCHQGDSKFRWPGKQCVAVSLVAMAMHKVHSVFSWETNNLDDVVSLGDSLYADLRQSGSITDPTKEKLLCIPDLPQEYVFETNAFKVGYDDFVSGYVDIVDGELIRSGACVTLAEGLQTMFDKYDTCFLTLNGNTCAIIKENRQFAVVDSHARSSSGMVDGNGFSVVVYHKTLTCVLKHIQNLAACFGRNVVFEISGVCVEQIKSSNTICSQAETSRARSETKNCVGKKRSLPLSLKEMTECREVKKQKYNCKESSKIIEKKSKCNVNADVICLGDRGNTMFNFSPLCFQTKQKLCSKLHVEFQGENPPLATNTGPMGRPCKTESIVGDGNCFFRAVAQVVCGTQKAHRALRLAIVKDMQLHSSEYKNLLRSQYTSMEDYLCSSKMRYVGTWATEVEIQSTANYLGVDIFTFHHEKWLKQFESHNCYELCHSKKDDVGKCTRTRQSVKAQSEVYGTQATLDSVGEDINIDVSVNNSSYFQKYYLLKRVKSKIRQNTQSKYHNNTEFQQHMKAVNRTRLKLKEYNKVKYCDDEQHRFKLKEYNKVKYCDDEQHRLKLKEYSRVKYRDDEQRRLKLKEYSRIKYCINEKYRNTLKDISKIKYLNNPLRKENVKKQNKLRKEQLKQKQKLFNCIRNNFEQKVNSDLDFVCCVCHRLLFREQVLRCQRDHYNQNSSTMTLAKKCITDVYLHKCNNECALPCELMKSCKGQLWICFTCHSKLKKGEMPAESAVNSLELQPVPEELCCLNSLEQHLIALHIPFMKMLALPKGRQNGVHGPVTCVPANVKHTTNALPRTSPEGSLVCIKLKRKLTYKGHYKYQYVDTNNIKKALCYLKKYNKYYSDVVFNEDWLNEFHRQDNIDDDKSNTEETDVENVNVDEELHDRQQHCVFMDTCLQPVDIGQEVLDQYFDSILSVAPAEGNNPVKLLADETNEAKCFPVLFPNGSPAYHDKRAQRLTLSRYFNNRILHADGRFAKNIEYIFFAQYLSEPIRGTPAFWQGVQKDLFAMVRQLGIPTWFCSFSSADMRWTNLMSSILKQEARKETLEQLEWADKCAILRNNPNKVTAARIFDFRWHCFLKEVLMSPLQPIGEIVDYFYRVEFQQRGSPHVHCLFWIKNAPQTDKHSDEEVVEFIDKYISCDVPTDNVELHSIVTSVQLHSKHHSKTCKKKNTVCRFNFPKPPSLRTFICRRKIEDVPEKDVSNKDVSSNNCQNDNKEIVNECSSPSINDKINVKYAHDLMTAIKKAVLEQNINSVEELFDSVGINQDLFEMAYKCINNNTHIVLKRQLNDVWVNQYNKFALQCWNANMDIQYVTDAYACIVYIISYISKSEREMGLLLGNTQREATTQGNTDARQALRKLGSVYLHNREVSAQESVYRLTNMHLKECSRHVQFIPTGEDTVRMSLPLSVIQNKLESEHLKSEDIWMTSFVDRYKSRPNQSVFEDMCLATLASEYRIAYNGTSSANKIKLNCNFGFILKRTRAQPAIVCFARFSVTKSPEKFYQSLLQLFLPYRVDSQLKPVGFNHFQQFYREGKVCFSDGLVHLVHTIVNTNRALFEKDADLLDTAQRDVDNDGILENAWCLLCPEQQLEHSE</sequence>
<accession>A0ABQ8L5T1</accession>
<proteinExistence type="predicted"/>
<evidence type="ECO:0000313" key="6">
    <source>
        <dbReference type="Proteomes" id="UP000830375"/>
    </source>
</evidence>
<dbReference type="Pfam" id="PF14214">
    <property type="entry name" value="Helitron_like_N"/>
    <property type="match status" value="1"/>
</dbReference>
<dbReference type="Gene3D" id="3.90.70.120">
    <property type="match status" value="1"/>
</dbReference>
<dbReference type="SUPFAM" id="SSF54001">
    <property type="entry name" value="Cysteine proteinases"/>
    <property type="match status" value="1"/>
</dbReference>
<dbReference type="Gene3D" id="3.90.70.80">
    <property type="match status" value="1"/>
</dbReference>
<dbReference type="Pfam" id="PF20209">
    <property type="entry name" value="DUF6570"/>
    <property type="match status" value="1"/>
</dbReference>
<evidence type="ECO:0000256" key="2">
    <source>
        <dbReference type="ARBA" id="ARBA00022786"/>
    </source>
</evidence>
<evidence type="ECO:0000313" key="5">
    <source>
        <dbReference type="EMBL" id="KAI2646116.1"/>
    </source>
</evidence>
<name>A0ABQ8L5T1_LABRO</name>
<comment type="caution">
    <text evidence="5">The sequence shown here is derived from an EMBL/GenBank/DDBJ whole genome shotgun (WGS) entry which is preliminary data.</text>
</comment>
<dbReference type="InterPro" id="IPR025476">
    <property type="entry name" value="Helitron_helicase-like"/>
</dbReference>
<keyword evidence="6" id="KW-1185">Reference proteome</keyword>
<dbReference type="PANTHER" id="PTHR47642">
    <property type="entry name" value="ATP-DEPENDENT DNA HELICASE"/>
    <property type="match status" value="1"/>
</dbReference>
<evidence type="ECO:0000259" key="4">
    <source>
        <dbReference type="PROSITE" id="PS50802"/>
    </source>
</evidence>
<dbReference type="EMBL" id="JACTAM010001896">
    <property type="protein sequence ID" value="KAI2646116.1"/>
    <property type="molecule type" value="Genomic_DNA"/>
</dbReference>
<protein>
    <submittedName>
        <fullName evidence="5">OVARIAN TUMOR DOMAIN-containing deubiquitinating enzyme 10</fullName>
    </submittedName>
</protein>
<dbReference type="InterPro" id="IPR046700">
    <property type="entry name" value="DUF6570"/>
</dbReference>
<reference evidence="5 6" key="1">
    <citation type="submission" date="2022-01" db="EMBL/GenBank/DDBJ databases">
        <title>A high-quality chromosome-level genome assembly of rohu carp, Labeo rohita.</title>
        <authorList>
            <person name="Arick M.A. II"/>
            <person name="Hsu C.-Y."/>
            <person name="Magbanua Z."/>
            <person name="Pechanova O."/>
            <person name="Grover C."/>
            <person name="Miller E."/>
            <person name="Thrash A."/>
            <person name="Ezzel L."/>
            <person name="Alam S."/>
            <person name="Benzie J."/>
            <person name="Hamilton M."/>
            <person name="Karsi A."/>
            <person name="Lawrence M.L."/>
            <person name="Peterson D.G."/>
        </authorList>
    </citation>
    <scope>NUCLEOTIDE SEQUENCE [LARGE SCALE GENOMIC DNA]</scope>
    <source>
        <strain evidence="6">BAU-BD-2019</strain>
        <tissue evidence="5">Blood</tissue>
    </source>
</reference>
<keyword evidence="3" id="KW-0378">Hydrolase</keyword>
<dbReference type="CDD" id="cd22755">
    <property type="entry name" value="OTU_CeDUB-like"/>
    <property type="match status" value="1"/>
</dbReference>
<gene>
    <name evidence="5" type="ORF">H4Q32_028687</name>
</gene>
<dbReference type="InterPro" id="IPR051055">
    <property type="entry name" value="PIF1_helicase"/>
</dbReference>
<keyword evidence="3" id="KW-0788">Thiol protease</keyword>
<dbReference type="Proteomes" id="UP000830375">
    <property type="component" value="Unassembled WGS sequence"/>
</dbReference>
<dbReference type="PANTHER" id="PTHR47642:SF3">
    <property type="entry name" value="ATP-DEPENDENT DNA HELICASE"/>
    <property type="match status" value="1"/>
</dbReference>